<feature type="region of interest" description="Disordered" evidence="1">
    <location>
        <begin position="651"/>
        <end position="732"/>
    </location>
</feature>
<gene>
    <name evidence="3" type="ORF">GALMADRAFT_268015</name>
</gene>
<dbReference type="Proteomes" id="UP000027222">
    <property type="component" value="Unassembled WGS sequence"/>
</dbReference>
<sequence length="732" mass="82840">MADNQASSFKGIPSKTPSTPRQKEPTQAKAALHSTPIVKKLSSDPTTKKLLTHVRMDPALKAELEKGKLLDVPNLVEHLFPDTSLPIPSSVLAADLKRRLYNNNAKAWRDFPDLSTHSSSGKEEKALADFLNNFGKELANVCAVKKKGLPSRRQWHSEQCNVPLPGGPGAKRKPDLVLADDTIDLVTWLNIMVGLELKSGSSSKDVGAALVQLINGAYMVFSSQDGRRFHIGVSFCLYDVRVYVFDRAGVVGSVGINIHTNPDTFIRLMAGLMLADLSKIGYDPTIIRTPDGRRYITVDNKMYEITETVFISDSIRGRGTVCWRVRRDGVEYVIKDSWADMSRVYTEADILKRAQGIEGVSQIVAEEIVKVDGEDDTTARIRAIINAKKYKKADWLKQLEVRAHRRIVTTPFAIGLAHFSTKKELISVFIDAIRAHHRLVEKKILHRDISLHNVMMYQPTPSKDMQSEHCEDRADDGIRKDEQKDEPTSRKGLIIDLDYATLMIDETREVATGHRTGTMPFISVGVLMGNKHEPRHDLESFFYVLLWICWHYAGPHNVERQNFDISLTPANTWLVGEDFQAIGFNKIAQMSVTKDWFRTGLLSKFAPYFEDLKDCVAKLREKIFGNYAADITHQEIIDILEETRQRLPDKEDWSWENDKEGYGEEPEGGKKRKLNTIEEEGEEEQEEQVPPSPLSKRARTSITELVTRRQTRGQTRARVHHSERVQSPSPFS</sequence>
<name>A0A067SZL0_GALM3</name>
<accession>A0A067SZL0</accession>
<dbReference type="InterPro" id="IPR008266">
    <property type="entry name" value="Tyr_kinase_AS"/>
</dbReference>
<reference evidence="4" key="1">
    <citation type="journal article" date="2014" name="Proc. Natl. Acad. Sci. U.S.A.">
        <title>Extensive sampling of basidiomycete genomes demonstrates inadequacy of the white-rot/brown-rot paradigm for wood decay fungi.</title>
        <authorList>
            <person name="Riley R."/>
            <person name="Salamov A.A."/>
            <person name="Brown D.W."/>
            <person name="Nagy L.G."/>
            <person name="Floudas D."/>
            <person name="Held B.W."/>
            <person name="Levasseur A."/>
            <person name="Lombard V."/>
            <person name="Morin E."/>
            <person name="Otillar R."/>
            <person name="Lindquist E.A."/>
            <person name="Sun H."/>
            <person name="LaButti K.M."/>
            <person name="Schmutz J."/>
            <person name="Jabbour D."/>
            <person name="Luo H."/>
            <person name="Baker S.E."/>
            <person name="Pisabarro A.G."/>
            <person name="Walton J.D."/>
            <person name="Blanchette R.A."/>
            <person name="Henrissat B."/>
            <person name="Martin F."/>
            <person name="Cullen D."/>
            <person name="Hibbett D.S."/>
            <person name="Grigoriev I.V."/>
        </authorList>
    </citation>
    <scope>NUCLEOTIDE SEQUENCE [LARGE SCALE GENOMIC DNA]</scope>
    <source>
        <strain evidence="4">CBS 339.88</strain>
    </source>
</reference>
<dbReference type="GO" id="GO:0004672">
    <property type="term" value="F:protein kinase activity"/>
    <property type="evidence" value="ECO:0007669"/>
    <property type="project" value="InterPro"/>
</dbReference>
<feature type="region of interest" description="Disordered" evidence="1">
    <location>
        <begin position="459"/>
        <end position="489"/>
    </location>
</feature>
<dbReference type="EMBL" id="KL142379">
    <property type="protein sequence ID" value="KDR76375.1"/>
    <property type="molecule type" value="Genomic_DNA"/>
</dbReference>
<dbReference type="OrthoDB" id="5584477at2759"/>
<feature type="region of interest" description="Disordered" evidence="1">
    <location>
        <begin position="1"/>
        <end position="34"/>
    </location>
</feature>
<protein>
    <recommendedName>
        <fullName evidence="2">Fungal-type protein kinase domain-containing protein</fullName>
    </recommendedName>
</protein>
<dbReference type="PANTHER" id="PTHR38248">
    <property type="entry name" value="FUNK1 6"/>
    <property type="match status" value="1"/>
</dbReference>
<evidence type="ECO:0000256" key="1">
    <source>
        <dbReference type="SAM" id="MobiDB-lite"/>
    </source>
</evidence>
<dbReference type="HOGENOM" id="CLU_020482_0_0_1"/>
<feature type="compositionally biased region" description="Basic and acidic residues" evidence="1">
    <location>
        <begin position="465"/>
        <end position="489"/>
    </location>
</feature>
<evidence type="ECO:0000313" key="3">
    <source>
        <dbReference type="EMBL" id="KDR76375.1"/>
    </source>
</evidence>
<dbReference type="STRING" id="685588.A0A067SZL0"/>
<evidence type="ECO:0000259" key="2">
    <source>
        <dbReference type="Pfam" id="PF17667"/>
    </source>
</evidence>
<dbReference type="InterPro" id="IPR040976">
    <property type="entry name" value="Pkinase_fungal"/>
</dbReference>
<dbReference type="Gene3D" id="1.10.510.10">
    <property type="entry name" value="Transferase(Phosphotransferase) domain 1"/>
    <property type="match status" value="1"/>
</dbReference>
<feature type="domain" description="Fungal-type protein kinase" evidence="2">
    <location>
        <begin position="185"/>
        <end position="549"/>
    </location>
</feature>
<dbReference type="AlphaFoldDB" id="A0A067SZL0"/>
<dbReference type="InterPro" id="IPR011009">
    <property type="entry name" value="Kinase-like_dom_sf"/>
</dbReference>
<feature type="compositionally biased region" description="Acidic residues" evidence="1">
    <location>
        <begin position="677"/>
        <end position="687"/>
    </location>
</feature>
<evidence type="ECO:0000313" key="4">
    <source>
        <dbReference type="Proteomes" id="UP000027222"/>
    </source>
</evidence>
<feature type="compositionally biased region" description="Basic residues" evidence="1">
    <location>
        <begin position="709"/>
        <end position="721"/>
    </location>
</feature>
<dbReference type="SUPFAM" id="SSF56112">
    <property type="entry name" value="Protein kinase-like (PK-like)"/>
    <property type="match status" value="1"/>
</dbReference>
<keyword evidence="4" id="KW-1185">Reference proteome</keyword>
<dbReference type="Pfam" id="PF17667">
    <property type="entry name" value="Pkinase_fungal"/>
    <property type="match status" value="1"/>
</dbReference>
<feature type="compositionally biased region" description="Basic and acidic residues" evidence="1">
    <location>
        <begin position="651"/>
        <end position="662"/>
    </location>
</feature>
<dbReference type="PROSITE" id="PS00109">
    <property type="entry name" value="PROTEIN_KINASE_TYR"/>
    <property type="match status" value="1"/>
</dbReference>
<dbReference type="PANTHER" id="PTHR38248:SF2">
    <property type="entry name" value="FUNK1 11"/>
    <property type="match status" value="1"/>
</dbReference>
<organism evidence="3 4">
    <name type="scientific">Galerina marginata (strain CBS 339.88)</name>
    <dbReference type="NCBI Taxonomy" id="685588"/>
    <lineage>
        <taxon>Eukaryota</taxon>
        <taxon>Fungi</taxon>
        <taxon>Dikarya</taxon>
        <taxon>Basidiomycota</taxon>
        <taxon>Agaricomycotina</taxon>
        <taxon>Agaricomycetes</taxon>
        <taxon>Agaricomycetidae</taxon>
        <taxon>Agaricales</taxon>
        <taxon>Agaricineae</taxon>
        <taxon>Strophariaceae</taxon>
        <taxon>Galerina</taxon>
    </lineage>
</organism>
<proteinExistence type="predicted"/>